<evidence type="ECO:0000256" key="1">
    <source>
        <dbReference type="SAM" id="Phobius"/>
    </source>
</evidence>
<dbReference type="STRING" id="94643.A0A2A9M912"/>
<dbReference type="GeneID" id="40306765"/>
<keyword evidence="1" id="KW-1133">Transmembrane helix</keyword>
<keyword evidence="1" id="KW-0812">Transmembrane</keyword>
<proteinExistence type="predicted"/>
<dbReference type="RefSeq" id="XP_029216395.1">
    <property type="nucleotide sequence ID" value="XM_029360419.1"/>
</dbReference>
<dbReference type="PROSITE" id="PS01009">
    <property type="entry name" value="CRISP_1"/>
    <property type="match status" value="1"/>
</dbReference>
<feature type="transmembrane region" description="Helical" evidence="1">
    <location>
        <begin position="238"/>
        <end position="259"/>
    </location>
</feature>
<organism evidence="4 5">
    <name type="scientific">Besnoitia besnoiti</name>
    <name type="common">Apicomplexan protozoan</name>
    <dbReference type="NCBI Taxonomy" id="94643"/>
    <lineage>
        <taxon>Eukaryota</taxon>
        <taxon>Sar</taxon>
        <taxon>Alveolata</taxon>
        <taxon>Apicomplexa</taxon>
        <taxon>Conoidasida</taxon>
        <taxon>Coccidia</taxon>
        <taxon>Eucoccidiorida</taxon>
        <taxon>Eimeriorina</taxon>
        <taxon>Sarcocystidae</taxon>
        <taxon>Besnoitia</taxon>
    </lineage>
</organism>
<dbReference type="Gene3D" id="3.40.33.10">
    <property type="entry name" value="CAP"/>
    <property type="match status" value="1"/>
</dbReference>
<comment type="caution">
    <text evidence="4">The sequence shown here is derived from an EMBL/GenBank/DDBJ whole genome shotgun (WGS) entry which is preliminary data.</text>
</comment>
<dbReference type="KEGG" id="bbes:BESB_017040"/>
<name>A0A2A9M912_BESBE</name>
<keyword evidence="1" id="KW-0472">Membrane</keyword>
<dbReference type="InterPro" id="IPR001283">
    <property type="entry name" value="CRISP-related"/>
</dbReference>
<evidence type="ECO:0000313" key="4">
    <source>
        <dbReference type="EMBL" id="PFH32386.1"/>
    </source>
</evidence>
<gene>
    <name evidence="4" type="ORF">BESB_017040</name>
</gene>
<dbReference type="InterPro" id="IPR035940">
    <property type="entry name" value="CAP_sf"/>
</dbReference>
<feature type="signal peptide" evidence="2">
    <location>
        <begin position="1"/>
        <end position="18"/>
    </location>
</feature>
<dbReference type="OrthoDB" id="10263155at2759"/>
<keyword evidence="2" id="KW-0732">Signal</keyword>
<dbReference type="PANTHER" id="PTHR10334">
    <property type="entry name" value="CYSTEINE-RICH SECRETORY PROTEIN-RELATED"/>
    <property type="match status" value="1"/>
</dbReference>
<accession>A0A2A9M912</accession>
<dbReference type="InterPro" id="IPR018244">
    <property type="entry name" value="Allrgn_V5/Tpx1_CS"/>
</dbReference>
<dbReference type="VEuPathDB" id="ToxoDB:BESB_017040"/>
<dbReference type="GO" id="GO:0005576">
    <property type="term" value="C:extracellular region"/>
    <property type="evidence" value="ECO:0007669"/>
    <property type="project" value="InterPro"/>
</dbReference>
<dbReference type="InterPro" id="IPR014044">
    <property type="entry name" value="CAP_dom"/>
</dbReference>
<evidence type="ECO:0000313" key="5">
    <source>
        <dbReference type="Proteomes" id="UP000224006"/>
    </source>
</evidence>
<dbReference type="PRINTS" id="PR00837">
    <property type="entry name" value="V5TPXLIKE"/>
</dbReference>
<dbReference type="Proteomes" id="UP000224006">
    <property type="component" value="Chromosome X"/>
</dbReference>
<sequence>MAPVLVLVTKFGTAFVGALCCSSPLFGTATHAGQLSTANSAARASLRAAESESHLGAKDVTDGIYDHSSSIMSPVAACLLIHNKYRTENLQVPLPAMSRNADAVALVMEFVEKRAVGKCKVQGHSTESQAKEMGENLYMSNNPTCEAAVTAWYDEIQYFDGNYPGTEWSNMKEPVGHFTQVMWTKSTGLGCARTIGCEGWNQLFCVYQPAGNYLGQAPFSEEVWKAIKKRDGISGAMALAPVSTVAVAVATSALVYVLVA</sequence>
<evidence type="ECO:0000259" key="3">
    <source>
        <dbReference type="SMART" id="SM00198"/>
    </source>
</evidence>
<dbReference type="SMART" id="SM00198">
    <property type="entry name" value="SCP"/>
    <property type="match status" value="1"/>
</dbReference>
<protein>
    <submittedName>
        <fullName evidence="4">SCP family extracellular subfamily protein</fullName>
    </submittedName>
</protein>
<evidence type="ECO:0000256" key="2">
    <source>
        <dbReference type="SAM" id="SignalP"/>
    </source>
</evidence>
<feature type="domain" description="SCP" evidence="3">
    <location>
        <begin position="73"/>
        <end position="215"/>
    </location>
</feature>
<dbReference type="Pfam" id="PF00188">
    <property type="entry name" value="CAP"/>
    <property type="match status" value="1"/>
</dbReference>
<reference evidence="4 5" key="1">
    <citation type="submission" date="2017-09" db="EMBL/GenBank/DDBJ databases">
        <title>Genome sequencing of Besnoitia besnoiti strain Bb-Ger1.</title>
        <authorList>
            <person name="Schares G."/>
            <person name="Venepally P."/>
            <person name="Lorenzi H.A."/>
        </authorList>
    </citation>
    <scope>NUCLEOTIDE SEQUENCE [LARGE SCALE GENOMIC DNA]</scope>
    <source>
        <strain evidence="4 5">Bb-Ger1</strain>
    </source>
</reference>
<feature type="chain" id="PRO_5013400991" evidence="2">
    <location>
        <begin position="19"/>
        <end position="260"/>
    </location>
</feature>
<dbReference type="AlphaFoldDB" id="A0A2A9M912"/>
<keyword evidence="5" id="KW-1185">Reference proteome</keyword>
<dbReference type="EMBL" id="NWUJ01000011">
    <property type="protein sequence ID" value="PFH32386.1"/>
    <property type="molecule type" value="Genomic_DNA"/>
</dbReference>
<dbReference type="SUPFAM" id="SSF55797">
    <property type="entry name" value="PR-1-like"/>
    <property type="match status" value="1"/>
</dbReference>